<accession>A0ABS1QKF0</accession>
<evidence type="ECO:0000313" key="3">
    <source>
        <dbReference type="Proteomes" id="UP000661696"/>
    </source>
</evidence>
<keyword evidence="3" id="KW-1185">Reference proteome</keyword>
<feature type="transmembrane region" description="Helical" evidence="1">
    <location>
        <begin position="177"/>
        <end position="194"/>
    </location>
</feature>
<proteinExistence type="predicted"/>
<name>A0ABS1QKF0_9FLAO</name>
<sequence length="195" mass="23403">MLYTFYTIAVSLYDFSHVKYITWKQAENQSSVYSSRRSTTVTYNFVKDNVRISRKYPGILEGFNTWIWGINKEDQKLDISFFIREKDYMKIENNEIAYRKDIFGGKLNELESIPFFGLRNINVKANEMTLLSDIWKYNYHWWVFLIFLLVPQLLKFLAKKIGFNTTETENKSKFTKMNDYIFWILSIINIINLII</sequence>
<comment type="caution">
    <text evidence="2">The sequence shown here is derived from an EMBL/GenBank/DDBJ whole genome shotgun (WGS) entry which is preliminary data.</text>
</comment>
<protein>
    <submittedName>
        <fullName evidence="2">Uncharacterized protein</fullName>
    </submittedName>
</protein>
<keyword evidence="1" id="KW-1133">Transmembrane helix</keyword>
<organism evidence="2 3">
    <name type="scientific">Chryseobacterium endalhagicum</name>
    <dbReference type="NCBI Taxonomy" id="2797638"/>
    <lineage>
        <taxon>Bacteria</taxon>
        <taxon>Pseudomonadati</taxon>
        <taxon>Bacteroidota</taxon>
        <taxon>Flavobacteriia</taxon>
        <taxon>Flavobacteriales</taxon>
        <taxon>Weeksellaceae</taxon>
        <taxon>Chryseobacterium group</taxon>
        <taxon>Chryseobacterium</taxon>
    </lineage>
</organism>
<dbReference type="Proteomes" id="UP000661696">
    <property type="component" value="Unassembled WGS sequence"/>
</dbReference>
<evidence type="ECO:0000313" key="2">
    <source>
        <dbReference type="EMBL" id="MBL1223103.1"/>
    </source>
</evidence>
<gene>
    <name evidence="2" type="ORF">JET18_19825</name>
</gene>
<evidence type="ECO:0000256" key="1">
    <source>
        <dbReference type="SAM" id="Phobius"/>
    </source>
</evidence>
<reference evidence="2 3" key="1">
    <citation type="submission" date="2020-12" db="EMBL/GenBank/DDBJ databases">
        <title>Chryseobacterium endoalhailicus sp. nov., isolated from seed of leguminous plant.</title>
        <authorList>
            <person name="Zhang X."/>
        </authorList>
    </citation>
    <scope>NUCLEOTIDE SEQUENCE [LARGE SCALE GENOMIC DNA]</scope>
    <source>
        <strain evidence="2 3">L7</strain>
    </source>
</reference>
<feature type="transmembrane region" description="Helical" evidence="1">
    <location>
        <begin position="139"/>
        <end position="157"/>
    </location>
</feature>
<keyword evidence="1" id="KW-0472">Membrane</keyword>
<dbReference type="RefSeq" id="WP_202094075.1">
    <property type="nucleotide sequence ID" value="NZ_JAELVM010000003.1"/>
</dbReference>
<keyword evidence="1" id="KW-0812">Transmembrane</keyword>
<dbReference type="EMBL" id="JAELVM010000003">
    <property type="protein sequence ID" value="MBL1223103.1"/>
    <property type="molecule type" value="Genomic_DNA"/>
</dbReference>